<dbReference type="Pfam" id="PF02696">
    <property type="entry name" value="SelO"/>
    <property type="match status" value="1"/>
</dbReference>
<feature type="region of interest" description="Disordered" evidence="10">
    <location>
        <begin position="72"/>
        <end position="102"/>
    </location>
</feature>
<dbReference type="InterPro" id="IPR006571">
    <property type="entry name" value="TLDc_dom"/>
</dbReference>
<evidence type="ECO:0000256" key="1">
    <source>
        <dbReference type="ARBA" id="ARBA00001946"/>
    </source>
</evidence>
<dbReference type="GO" id="GO:0005524">
    <property type="term" value="F:ATP binding"/>
    <property type="evidence" value="ECO:0007669"/>
    <property type="project" value="UniProtKB-KW"/>
</dbReference>
<evidence type="ECO:0000256" key="3">
    <source>
        <dbReference type="ARBA" id="ARBA00022679"/>
    </source>
</evidence>
<dbReference type="OrthoDB" id="413083at2759"/>
<keyword evidence="8" id="KW-0460">Magnesium</keyword>
<comment type="caution">
    <text evidence="12">The sequence shown here is derived from an EMBL/GenBank/DDBJ whole genome shotgun (WGS) entry which is preliminary data.</text>
</comment>
<evidence type="ECO:0000256" key="7">
    <source>
        <dbReference type="ARBA" id="ARBA00022840"/>
    </source>
</evidence>
<keyword evidence="13" id="KW-1185">Reference proteome</keyword>
<protein>
    <recommendedName>
        <fullName evidence="9">Selenoprotein O</fullName>
    </recommendedName>
</protein>
<reference evidence="12" key="1">
    <citation type="submission" date="2021-02" db="EMBL/GenBank/DDBJ databases">
        <authorList>
            <person name="Dougan E. K."/>
            <person name="Rhodes N."/>
            <person name="Thang M."/>
            <person name="Chan C."/>
        </authorList>
    </citation>
    <scope>NUCLEOTIDE SEQUENCE</scope>
</reference>
<comment type="cofactor">
    <cofactor evidence="1">
        <name>Mg(2+)</name>
        <dbReference type="ChEBI" id="CHEBI:18420"/>
    </cofactor>
</comment>
<dbReference type="Proteomes" id="UP000604046">
    <property type="component" value="Unassembled WGS sequence"/>
</dbReference>
<dbReference type="GO" id="GO:0046872">
    <property type="term" value="F:metal ion binding"/>
    <property type="evidence" value="ECO:0007669"/>
    <property type="project" value="UniProtKB-KW"/>
</dbReference>
<dbReference type="GO" id="GO:0070733">
    <property type="term" value="F:AMPylase activity"/>
    <property type="evidence" value="ECO:0007669"/>
    <property type="project" value="TreeGrafter"/>
</dbReference>
<evidence type="ECO:0000313" key="12">
    <source>
        <dbReference type="EMBL" id="CAE7469641.1"/>
    </source>
</evidence>
<evidence type="ECO:0000256" key="9">
    <source>
        <dbReference type="ARBA" id="ARBA00031547"/>
    </source>
</evidence>
<evidence type="ECO:0000256" key="10">
    <source>
        <dbReference type="SAM" id="MobiDB-lite"/>
    </source>
</evidence>
<evidence type="ECO:0000256" key="4">
    <source>
        <dbReference type="ARBA" id="ARBA00022695"/>
    </source>
</evidence>
<dbReference type="HAMAP" id="MF_00692">
    <property type="entry name" value="SelO"/>
    <property type="match status" value="1"/>
</dbReference>
<evidence type="ECO:0000313" key="13">
    <source>
        <dbReference type="Proteomes" id="UP000604046"/>
    </source>
</evidence>
<keyword evidence="7" id="KW-0067">ATP-binding</keyword>
<dbReference type="EMBL" id="CAJNDS010002427">
    <property type="protein sequence ID" value="CAE7469641.1"/>
    <property type="molecule type" value="Genomic_DNA"/>
</dbReference>
<dbReference type="Pfam" id="PF07534">
    <property type="entry name" value="TLD"/>
    <property type="match status" value="1"/>
</dbReference>
<keyword evidence="5" id="KW-0479">Metal-binding</keyword>
<dbReference type="GO" id="GO:0005739">
    <property type="term" value="C:mitochondrion"/>
    <property type="evidence" value="ECO:0007669"/>
    <property type="project" value="TreeGrafter"/>
</dbReference>
<evidence type="ECO:0000256" key="6">
    <source>
        <dbReference type="ARBA" id="ARBA00022741"/>
    </source>
</evidence>
<dbReference type="PANTHER" id="PTHR32057:SF14">
    <property type="entry name" value="PROTEIN ADENYLYLTRANSFERASE SELO, MITOCHONDRIAL"/>
    <property type="match status" value="1"/>
</dbReference>
<feature type="domain" description="TLDc" evidence="11">
    <location>
        <begin position="3"/>
        <end position="49"/>
    </location>
</feature>
<feature type="compositionally biased region" description="Low complexity" evidence="10">
    <location>
        <begin position="72"/>
        <end position="85"/>
    </location>
</feature>
<proteinExistence type="inferred from homology"/>
<keyword evidence="6" id="KW-0547">Nucleotide-binding</keyword>
<comment type="similarity">
    <text evidence="2">Belongs to the SELO family.</text>
</comment>
<evidence type="ECO:0000256" key="2">
    <source>
        <dbReference type="ARBA" id="ARBA00009747"/>
    </source>
</evidence>
<evidence type="ECO:0000256" key="5">
    <source>
        <dbReference type="ARBA" id="ARBA00022723"/>
    </source>
</evidence>
<dbReference type="InterPro" id="IPR003846">
    <property type="entry name" value="SelO"/>
</dbReference>
<keyword evidence="3" id="KW-0808">Transferase</keyword>
<evidence type="ECO:0000259" key="11">
    <source>
        <dbReference type="Pfam" id="PF07534"/>
    </source>
</evidence>
<dbReference type="PANTHER" id="PTHR32057">
    <property type="entry name" value="PROTEIN ADENYLYLTRANSFERASE SELO, MITOCHONDRIAL"/>
    <property type="match status" value="1"/>
</dbReference>
<accession>A0A812SCB8</accession>
<organism evidence="12 13">
    <name type="scientific">Symbiodinium natans</name>
    <dbReference type="NCBI Taxonomy" id="878477"/>
    <lineage>
        <taxon>Eukaryota</taxon>
        <taxon>Sar</taxon>
        <taxon>Alveolata</taxon>
        <taxon>Dinophyceae</taxon>
        <taxon>Suessiales</taxon>
        <taxon>Symbiodiniaceae</taxon>
        <taxon>Symbiodinium</taxon>
    </lineage>
</organism>
<dbReference type="AlphaFoldDB" id="A0A812SCB8"/>
<evidence type="ECO:0000256" key="8">
    <source>
        <dbReference type="ARBA" id="ARBA00022842"/>
    </source>
</evidence>
<keyword evidence="4" id="KW-0548">Nucleotidyltransferase</keyword>
<gene>
    <name evidence="12" type="primary">selO</name>
    <name evidence="12" type="ORF">SNAT2548_LOCUS26314</name>
</gene>
<name>A0A812SCB8_9DINO</name>
<sequence length="702" mass="77606">MAVDGVSLRTMYRQLSDSGPCVMIVEDSSNCIFGAFLSEGLRSALLRQHLFRLSSTMFGVRLKAPLSSRASSSCASRSSAGAPRSQPQTPLRPLPAGAAASAQSSRLGPVAAGLLSGLSVGKLRRHNTFRRSTQAAESLERLNQLAKESDQSWLDQLSPDPETELHVPNTDPREVKSGHYVEVWPTPLPDPKLVIYSQEVAQMLSIPEDEVKSGSFTAFFSGQRTEVPTLRSWCTPYALAIMGQRMVSNCPFGNGNGYGDGRAISVGELLAESGRWELQLKGAGRTPFCRGGDGRAVLRSSIREFLASEAMHHLGVETTRALCLVVSGSETVRRPWYAEDGNPIGNLYASREPNTMVQEACAITTRVAPSFLRVGHVDLFARRAAASPEGPAMTELEQIVEHALFREYPEIAQRPEPLPDRAVAMLEAFADRLALLVSGWLRVGFCQGNFNSDNCLVGGRTMDYGPFGFIDRYDPLFAKWTGSGEHYGFLNQPQAAMANYHTLVTSVAVLLKERAQEEAVRLIEAGAQKIRAAVQDVFAKKLGFASSNDATAELWKELEPLLRKSKIDYTIFWRQLIPVLDNEGELGHLDRAFYEPPSDELKQEWEVWLRKWASAVTSAEGDGSDGRQQVISRLRAENPKYVPREWMLVEAYTKAAEGDYSVVQELYNLFKQPYDEQPAFEQQYYSRGPDNVVSRGGVAYMT</sequence>